<protein>
    <submittedName>
        <fullName evidence="1">Uncharacterized protein</fullName>
    </submittedName>
</protein>
<reference evidence="1 2" key="1">
    <citation type="journal article" date="2021" name="BMC Biol.">
        <title>Horizontally acquired antibacterial genes associated with adaptive radiation of ladybird beetles.</title>
        <authorList>
            <person name="Li H.S."/>
            <person name="Tang X.F."/>
            <person name="Huang Y.H."/>
            <person name="Xu Z.Y."/>
            <person name="Chen M.L."/>
            <person name="Du X.Y."/>
            <person name="Qiu B.Y."/>
            <person name="Chen P.T."/>
            <person name="Zhang W."/>
            <person name="Slipinski A."/>
            <person name="Escalona H.E."/>
            <person name="Waterhouse R.M."/>
            <person name="Zwick A."/>
            <person name="Pang H."/>
        </authorList>
    </citation>
    <scope>NUCLEOTIDE SEQUENCE [LARGE SCALE GENOMIC DNA]</scope>
    <source>
        <strain evidence="1">SYSU2018</strain>
    </source>
</reference>
<dbReference type="EMBL" id="JABFTP020000185">
    <property type="protein sequence ID" value="KAL3287340.1"/>
    <property type="molecule type" value="Genomic_DNA"/>
</dbReference>
<name>A0ABD2P8X2_9CUCU</name>
<sequence length="127" mass="15173">MRNSICPHIYHNNNNKNPRRPNLPFHQCYFTKSKKLYTDAYRPLVLLNKLWITSEYSVLLILMLKILVASVDAQHDVRAVCVKEHSENFLNKSLVTLMLIAFFSLNNSRFRSLLSWHRYWFFERLLG</sequence>
<gene>
    <name evidence="1" type="ORF">HHI36_001814</name>
</gene>
<dbReference type="Proteomes" id="UP001516400">
    <property type="component" value="Unassembled WGS sequence"/>
</dbReference>
<evidence type="ECO:0000313" key="1">
    <source>
        <dbReference type="EMBL" id="KAL3287340.1"/>
    </source>
</evidence>
<accession>A0ABD2P8X2</accession>
<keyword evidence="2" id="KW-1185">Reference proteome</keyword>
<dbReference type="AlphaFoldDB" id="A0ABD2P8X2"/>
<comment type="caution">
    <text evidence="1">The sequence shown here is derived from an EMBL/GenBank/DDBJ whole genome shotgun (WGS) entry which is preliminary data.</text>
</comment>
<evidence type="ECO:0000313" key="2">
    <source>
        <dbReference type="Proteomes" id="UP001516400"/>
    </source>
</evidence>
<proteinExistence type="predicted"/>
<organism evidence="1 2">
    <name type="scientific">Cryptolaemus montrouzieri</name>
    <dbReference type="NCBI Taxonomy" id="559131"/>
    <lineage>
        <taxon>Eukaryota</taxon>
        <taxon>Metazoa</taxon>
        <taxon>Ecdysozoa</taxon>
        <taxon>Arthropoda</taxon>
        <taxon>Hexapoda</taxon>
        <taxon>Insecta</taxon>
        <taxon>Pterygota</taxon>
        <taxon>Neoptera</taxon>
        <taxon>Endopterygota</taxon>
        <taxon>Coleoptera</taxon>
        <taxon>Polyphaga</taxon>
        <taxon>Cucujiformia</taxon>
        <taxon>Coccinelloidea</taxon>
        <taxon>Coccinellidae</taxon>
        <taxon>Scymninae</taxon>
        <taxon>Scymnini</taxon>
        <taxon>Cryptolaemus</taxon>
    </lineage>
</organism>